<dbReference type="Proteomes" id="UP000500953">
    <property type="component" value="Chromosome"/>
</dbReference>
<dbReference type="EMBL" id="CP046173">
    <property type="protein sequence ID" value="QIS19206.1"/>
    <property type="molecule type" value="Genomic_DNA"/>
</dbReference>
<dbReference type="AlphaFoldDB" id="A0A6G9Z1X0"/>
<gene>
    <name evidence="1" type="ORF">F6W96_13810</name>
</gene>
<protein>
    <submittedName>
        <fullName evidence="1">Uncharacterized protein</fullName>
    </submittedName>
</protein>
<proteinExistence type="predicted"/>
<dbReference type="RefSeq" id="WP_167486500.1">
    <property type="nucleotide sequence ID" value="NZ_CP046173.1"/>
</dbReference>
<accession>A0A6G9Z1X0</accession>
<evidence type="ECO:0000313" key="2">
    <source>
        <dbReference type="Proteomes" id="UP000500953"/>
    </source>
</evidence>
<organism evidence="1 2">
    <name type="scientific">Nocardia terpenica</name>
    <dbReference type="NCBI Taxonomy" id="455432"/>
    <lineage>
        <taxon>Bacteria</taxon>
        <taxon>Bacillati</taxon>
        <taxon>Actinomycetota</taxon>
        <taxon>Actinomycetes</taxon>
        <taxon>Mycobacteriales</taxon>
        <taxon>Nocardiaceae</taxon>
        <taxon>Nocardia</taxon>
    </lineage>
</organism>
<sequence>MKQFSGSPDELAKVTAEALIRIYEVLKDLHETPSHVDPRRLDDIRRLAQYLNPTAGANLKTEEDMALNEWWSAGGPQQPS</sequence>
<name>A0A6G9Z1X0_9NOCA</name>
<evidence type="ECO:0000313" key="1">
    <source>
        <dbReference type="EMBL" id="QIS19206.1"/>
    </source>
</evidence>
<reference evidence="1 2" key="1">
    <citation type="journal article" date="2019" name="ACS Chem. Biol.">
        <title>Identification and Mobilization of a Cryptic Antibiotic Biosynthesis Gene Locus from a Human-Pathogenic Nocardia Isolate.</title>
        <authorList>
            <person name="Herisse M."/>
            <person name="Ishida K."/>
            <person name="Porter J.L."/>
            <person name="Howden B."/>
            <person name="Hertweck C."/>
            <person name="Stinear T.P."/>
            <person name="Pidot S.J."/>
        </authorList>
    </citation>
    <scope>NUCLEOTIDE SEQUENCE [LARGE SCALE GENOMIC DNA]</scope>
    <source>
        <strain evidence="1 2">AUSMDU00012715</strain>
    </source>
</reference>